<protein>
    <recommendedName>
        <fullName evidence="1">protein-ribulosamine 3-kinase</fullName>
        <ecNumber evidence="1">2.7.1.172</ecNumber>
    </recommendedName>
</protein>
<dbReference type="InterPro" id="IPR016477">
    <property type="entry name" value="Fructo-/Ketosamine-3-kinase"/>
</dbReference>
<reference evidence="3" key="1">
    <citation type="thesis" date="2020" institute="ProQuest LLC" country="789 East Eisenhower Parkway, Ann Arbor, MI, USA">
        <title>Comparative Genomics and Chromosome Evolution.</title>
        <authorList>
            <person name="Mudd A.B."/>
        </authorList>
    </citation>
    <scope>NUCLEOTIDE SEQUENCE</scope>
    <source>
        <strain evidence="3">237g6f4</strain>
        <tissue evidence="3">Blood</tissue>
    </source>
</reference>
<dbReference type="Pfam" id="PF03881">
    <property type="entry name" value="Fructosamin_kin"/>
    <property type="match status" value="1"/>
</dbReference>
<dbReference type="GO" id="GO:0102193">
    <property type="term" value="F:protein-ribulosamine 3-kinase activity"/>
    <property type="evidence" value="ECO:0007669"/>
    <property type="project" value="UniProtKB-EC"/>
</dbReference>
<evidence type="ECO:0000313" key="4">
    <source>
        <dbReference type="Proteomes" id="UP000824782"/>
    </source>
</evidence>
<gene>
    <name evidence="3" type="ORF">GDO81_021464</name>
</gene>
<sequence length="182" mass="20774">MMDIIDGYLFFRFARSLGEQLGDLHAYNGLMQSKMQKTAGIIGKYPESPGAVENFGFHTTTCCGYIPQLKVPNAFRDTTIVPALLHGDLWEANVGEDDRGPILFDPGSFYGHSEYELSIGDMFGDRCGDFYEAYHRKIPKSPGFELRQPLYQLFHSLNNWNHFGSAFRRSTLDLMRYLLQIL</sequence>
<accession>A0AAV6Z9K9</accession>
<dbReference type="EMBL" id="WNYA01001830">
    <property type="protein sequence ID" value="KAG8545043.1"/>
    <property type="molecule type" value="Genomic_DNA"/>
</dbReference>
<comment type="caution">
    <text evidence="3">The sequence shown here is derived from an EMBL/GenBank/DDBJ whole genome shotgun (WGS) entry which is preliminary data.</text>
</comment>
<evidence type="ECO:0000256" key="2">
    <source>
        <dbReference type="ARBA" id="ARBA00048655"/>
    </source>
</evidence>
<dbReference type="Gene3D" id="3.90.1200.10">
    <property type="match status" value="1"/>
</dbReference>
<keyword evidence="4" id="KW-1185">Reference proteome</keyword>
<proteinExistence type="predicted"/>
<dbReference type="EC" id="2.7.1.172" evidence="1"/>
<comment type="catalytic activity">
    <reaction evidence="2">
        <text>N(6)-D-ribulosyl-L-lysyl-[protein] + ATP = N(6)-(3-O-phospho-D-ribulosyl)-L-lysyl-[protein] + ADP + H(+)</text>
        <dbReference type="Rhea" id="RHEA:48432"/>
        <dbReference type="Rhea" id="RHEA-COMP:12103"/>
        <dbReference type="Rhea" id="RHEA-COMP:12104"/>
        <dbReference type="ChEBI" id="CHEBI:15378"/>
        <dbReference type="ChEBI" id="CHEBI:30616"/>
        <dbReference type="ChEBI" id="CHEBI:90418"/>
        <dbReference type="ChEBI" id="CHEBI:90420"/>
        <dbReference type="ChEBI" id="CHEBI:456216"/>
        <dbReference type="EC" id="2.7.1.172"/>
    </reaction>
    <physiologicalReaction direction="left-to-right" evidence="2">
        <dbReference type="Rhea" id="RHEA:48433"/>
    </physiologicalReaction>
</comment>
<organism evidence="3 4">
    <name type="scientific">Engystomops pustulosus</name>
    <name type="common">Tungara frog</name>
    <name type="synonym">Physalaemus pustulosus</name>
    <dbReference type="NCBI Taxonomy" id="76066"/>
    <lineage>
        <taxon>Eukaryota</taxon>
        <taxon>Metazoa</taxon>
        <taxon>Chordata</taxon>
        <taxon>Craniata</taxon>
        <taxon>Vertebrata</taxon>
        <taxon>Euteleostomi</taxon>
        <taxon>Amphibia</taxon>
        <taxon>Batrachia</taxon>
        <taxon>Anura</taxon>
        <taxon>Neobatrachia</taxon>
        <taxon>Hyloidea</taxon>
        <taxon>Leptodactylidae</taxon>
        <taxon>Leiuperinae</taxon>
        <taxon>Engystomops</taxon>
    </lineage>
</organism>
<dbReference type="InterPro" id="IPR011009">
    <property type="entry name" value="Kinase-like_dom_sf"/>
</dbReference>
<dbReference type="PANTHER" id="PTHR12149:SF12">
    <property type="entry name" value="PROTEIN-RIBULOSAMINE 3-KINASE"/>
    <property type="match status" value="1"/>
</dbReference>
<evidence type="ECO:0000313" key="3">
    <source>
        <dbReference type="EMBL" id="KAG8545043.1"/>
    </source>
</evidence>
<dbReference type="PANTHER" id="PTHR12149">
    <property type="entry name" value="FRUCTOSAMINE 3 KINASE-RELATED PROTEIN"/>
    <property type="match status" value="1"/>
</dbReference>
<name>A0AAV6Z9K9_ENGPU</name>
<dbReference type="SUPFAM" id="SSF56112">
    <property type="entry name" value="Protein kinase-like (PK-like)"/>
    <property type="match status" value="1"/>
</dbReference>
<dbReference type="Proteomes" id="UP000824782">
    <property type="component" value="Unassembled WGS sequence"/>
</dbReference>
<evidence type="ECO:0000256" key="1">
    <source>
        <dbReference type="ARBA" id="ARBA00011961"/>
    </source>
</evidence>
<dbReference type="AlphaFoldDB" id="A0AAV6Z9K9"/>